<accession>A0ACB9YVP2</accession>
<name>A0ACB9YVP2_9PEZI</name>
<reference evidence="1 2" key="1">
    <citation type="journal article" date="2022" name="New Phytol.">
        <title>Ecological generalism drives hyperdiversity of secondary metabolite gene clusters in xylarialean endophytes.</title>
        <authorList>
            <person name="Franco M.E.E."/>
            <person name="Wisecaver J.H."/>
            <person name="Arnold A.E."/>
            <person name="Ju Y.M."/>
            <person name="Slot J.C."/>
            <person name="Ahrendt S."/>
            <person name="Moore L.P."/>
            <person name="Eastman K.E."/>
            <person name="Scott K."/>
            <person name="Konkel Z."/>
            <person name="Mondo S.J."/>
            <person name="Kuo A."/>
            <person name="Hayes R.D."/>
            <person name="Haridas S."/>
            <person name="Andreopoulos B."/>
            <person name="Riley R."/>
            <person name="LaButti K."/>
            <person name="Pangilinan J."/>
            <person name="Lipzen A."/>
            <person name="Amirebrahimi M."/>
            <person name="Yan J."/>
            <person name="Adam C."/>
            <person name="Keymanesh K."/>
            <person name="Ng V."/>
            <person name="Louie K."/>
            <person name="Northen T."/>
            <person name="Drula E."/>
            <person name="Henrissat B."/>
            <person name="Hsieh H.M."/>
            <person name="Youens-Clark K."/>
            <person name="Lutzoni F."/>
            <person name="Miadlikowska J."/>
            <person name="Eastwood D.C."/>
            <person name="Hamelin R.C."/>
            <person name="Grigoriev I.V."/>
            <person name="U'Ren J.M."/>
        </authorList>
    </citation>
    <scope>NUCLEOTIDE SEQUENCE [LARGE SCALE GENOMIC DNA]</scope>
    <source>
        <strain evidence="1 2">CBS 119005</strain>
    </source>
</reference>
<evidence type="ECO:0000313" key="2">
    <source>
        <dbReference type="Proteomes" id="UP001497700"/>
    </source>
</evidence>
<dbReference type="EMBL" id="MU393507">
    <property type="protein sequence ID" value="KAI4863292.1"/>
    <property type="molecule type" value="Genomic_DNA"/>
</dbReference>
<evidence type="ECO:0000313" key="1">
    <source>
        <dbReference type="EMBL" id="KAI4863292.1"/>
    </source>
</evidence>
<protein>
    <submittedName>
        <fullName evidence="1">Uncharacterized protein</fullName>
    </submittedName>
</protein>
<sequence length="188" mass="20177">MGSFLSKNEFPVDGRTVLITGGPTGLGLNAARQLAEKGANVIIVARDVTRLQEGIAFVSVCAWSPDTQRFHHIVANMSSASGAHPTLLIDTPPEQFQAIIDSNYFSCVYMAHAMLNVWLRPPHLSPVEGSSSDGGGSVLEEGDQMLSPAKYVAHAIARPKRSKELVLTTAIIQLIITSVLGSSAHRRF</sequence>
<dbReference type="Proteomes" id="UP001497700">
    <property type="component" value="Unassembled WGS sequence"/>
</dbReference>
<comment type="caution">
    <text evidence="1">The sequence shown here is derived from an EMBL/GenBank/DDBJ whole genome shotgun (WGS) entry which is preliminary data.</text>
</comment>
<organism evidence="1 2">
    <name type="scientific">Hypoxylon rubiginosum</name>
    <dbReference type="NCBI Taxonomy" id="110542"/>
    <lineage>
        <taxon>Eukaryota</taxon>
        <taxon>Fungi</taxon>
        <taxon>Dikarya</taxon>
        <taxon>Ascomycota</taxon>
        <taxon>Pezizomycotina</taxon>
        <taxon>Sordariomycetes</taxon>
        <taxon>Xylariomycetidae</taxon>
        <taxon>Xylariales</taxon>
        <taxon>Hypoxylaceae</taxon>
        <taxon>Hypoxylon</taxon>
    </lineage>
</organism>
<keyword evidence="2" id="KW-1185">Reference proteome</keyword>
<gene>
    <name evidence="1" type="ORF">F4820DRAFT_450155</name>
</gene>
<proteinExistence type="predicted"/>